<gene>
    <name evidence="4" type="ORF">A3I24_03985</name>
</gene>
<feature type="domain" description="Transglycosylase SLT" evidence="3">
    <location>
        <begin position="256"/>
        <end position="391"/>
    </location>
</feature>
<sequence>MRLLDVSKVKGAILLAVFLCYFIFGLAPILAVQNQAERVELEKQLADLEKQIADNETLIDAYKKQGKNLTQEIGVLNAKVSKLNLQIKSITLTLSRLDAEITDNKKEIKTTEENIELNRQALASSLRSVYENDHVTLIAVLLQSRQISDFFGGFNNLMAVQDNLLVAVNKITNLRDKLLEETEALALKRKDQIALKAYQDSQKTTLLSTKGEKDALLNITKGQESRYQELLKSNKKTASQIRSRLFELLGGGSLSFEQAYEFAKFAEQATGVRAALILSVLERESLLGQNVGRCNYKTAMSPGVPPKPGKRDDISLFLALTAQLGINPETITVSCANSDGAYGGAMGPAQFIPSTWNLYKNRVSEITGNNPASPWNNGDAFMATGLYLKDASKGCDAIYSRQTDIERCAAAKYYAGGRWRNHLWGYGDRVATRANQLQADIDILNS</sequence>
<proteinExistence type="predicted"/>
<name>A0A1G1ZQK5_9BACT</name>
<accession>A0A1G1ZQK5</accession>
<evidence type="ECO:0000313" key="4">
    <source>
        <dbReference type="EMBL" id="OGY66822.1"/>
    </source>
</evidence>
<keyword evidence="2" id="KW-0812">Transmembrane</keyword>
<organism evidence="4 5">
    <name type="scientific">Candidatus Harrisonbacteria bacterium RIFCSPLOWO2_02_FULL_41_13b</name>
    <dbReference type="NCBI Taxonomy" id="1798409"/>
    <lineage>
        <taxon>Bacteria</taxon>
        <taxon>Candidatus Harrisoniibacteriota</taxon>
    </lineage>
</organism>
<evidence type="ECO:0000256" key="2">
    <source>
        <dbReference type="SAM" id="Phobius"/>
    </source>
</evidence>
<keyword evidence="2" id="KW-0472">Membrane</keyword>
<dbReference type="Pfam" id="PF13406">
    <property type="entry name" value="SLT_2"/>
    <property type="match status" value="1"/>
</dbReference>
<evidence type="ECO:0000259" key="3">
    <source>
        <dbReference type="Pfam" id="PF13406"/>
    </source>
</evidence>
<dbReference type="InterPro" id="IPR023346">
    <property type="entry name" value="Lysozyme-like_dom_sf"/>
</dbReference>
<feature type="coiled-coil region" evidence="1">
    <location>
        <begin position="31"/>
        <end position="65"/>
    </location>
</feature>
<dbReference type="EMBL" id="MHJL01000034">
    <property type="protein sequence ID" value="OGY66822.1"/>
    <property type="molecule type" value="Genomic_DNA"/>
</dbReference>
<evidence type="ECO:0000313" key="5">
    <source>
        <dbReference type="Proteomes" id="UP000177690"/>
    </source>
</evidence>
<dbReference type="STRING" id="1798409.A3I24_03985"/>
<dbReference type="SUPFAM" id="SSF53955">
    <property type="entry name" value="Lysozyme-like"/>
    <property type="match status" value="1"/>
</dbReference>
<dbReference type="Gene3D" id="6.10.250.3150">
    <property type="match status" value="1"/>
</dbReference>
<dbReference type="AlphaFoldDB" id="A0A1G1ZQK5"/>
<comment type="caution">
    <text evidence="4">The sequence shown here is derived from an EMBL/GenBank/DDBJ whole genome shotgun (WGS) entry which is preliminary data.</text>
</comment>
<protein>
    <recommendedName>
        <fullName evidence="3">Transglycosylase SLT domain-containing protein</fullName>
    </recommendedName>
</protein>
<evidence type="ECO:0000256" key="1">
    <source>
        <dbReference type="SAM" id="Coils"/>
    </source>
</evidence>
<keyword evidence="2" id="KW-1133">Transmembrane helix</keyword>
<reference evidence="4 5" key="1">
    <citation type="journal article" date="2016" name="Nat. Commun.">
        <title>Thousands of microbial genomes shed light on interconnected biogeochemical processes in an aquifer system.</title>
        <authorList>
            <person name="Anantharaman K."/>
            <person name="Brown C.T."/>
            <person name="Hug L.A."/>
            <person name="Sharon I."/>
            <person name="Castelle C.J."/>
            <person name="Probst A.J."/>
            <person name="Thomas B.C."/>
            <person name="Singh A."/>
            <person name="Wilkins M.J."/>
            <person name="Karaoz U."/>
            <person name="Brodie E.L."/>
            <person name="Williams K.H."/>
            <person name="Hubbard S.S."/>
            <person name="Banfield J.F."/>
        </authorList>
    </citation>
    <scope>NUCLEOTIDE SEQUENCE [LARGE SCALE GENOMIC DNA]</scope>
</reference>
<feature type="transmembrane region" description="Helical" evidence="2">
    <location>
        <begin position="12"/>
        <end position="31"/>
    </location>
</feature>
<keyword evidence="1" id="KW-0175">Coiled coil</keyword>
<dbReference type="InterPro" id="IPR031304">
    <property type="entry name" value="SLT_2"/>
</dbReference>
<dbReference type="Gene3D" id="1.10.8.350">
    <property type="entry name" value="Bacterial muramidase"/>
    <property type="match status" value="1"/>
</dbReference>
<dbReference type="Proteomes" id="UP000177690">
    <property type="component" value="Unassembled WGS sequence"/>
</dbReference>